<dbReference type="OrthoDB" id="3959640at2"/>
<accession>A0A5C8NFT5</accession>
<evidence type="ECO:0000259" key="2">
    <source>
        <dbReference type="Pfam" id="PF23544"/>
    </source>
</evidence>
<dbReference type="Proteomes" id="UP000321571">
    <property type="component" value="Unassembled WGS sequence"/>
</dbReference>
<evidence type="ECO:0000259" key="1">
    <source>
        <dbReference type="Pfam" id="PF07287"/>
    </source>
</evidence>
<dbReference type="InterPro" id="IPR056362">
    <property type="entry name" value="AtuA-like_ferredoxin_dom"/>
</dbReference>
<dbReference type="EMBL" id="VDUX01000006">
    <property type="protein sequence ID" value="TXL57783.1"/>
    <property type="molecule type" value="Genomic_DNA"/>
</dbReference>
<gene>
    <name evidence="3" type="ORF">FHP06_13140</name>
</gene>
<protein>
    <submittedName>
        <fullName evidence="3">DUF1446 domain-containing protein</fullName>
    </submittedName>
</protein>
<proteinExistence type="predicted"/>
<comment type="caution">
    <text evidence="3">The sequence shown here is derived from an EMBL/GenBank/DDBJ whole genome shotgun (WGS) entry which is preliminary data.</text>
</comment>
<reference evidence="3 4" key="1">
    <citation type="submission" date="2019-06" db="EMBL/GenBank/DDBJ databases">
        <title>Aeromicrobium sp. nov., isolated from a maize field.</title>
        <authorList>
            <person name="Lin S.-Y."/>
            <person name="Tsai C.-F."/>
            <person name="Young C.-C."/>
        </authorList>
    </citation>
    <scope>NUCLEOTIDE SEQUENCE [LARGE SCALE GENOMIC DNA]</scope>
    <source>
        <strain evidence="3 4">CC-CFT486</strain>
    </source>
</reference>
<name>A0A5C8NFT5_9ACTN</name>
<sequence>MPGGGAGPGAADGSVRIGNCSGYYGDRLSAMKEQLEGGALDYLTGDYLAELTMLILGRDRMKDADLGYAKTFVRQLTECLLLAKERGVRIVANAGGLNPAGLAETLRKVAADQGADVVIAHVEGDDLLPRAEELGFGSVLTANAYLGAFGIAEALNRGADVVVTGRVTDASVVVGPAIAHHGWGRDDLDALAGAVVAGHVIECGTQATGGNFSGFRSIDRSKPLGFPIAEVAADGSSVITKHPGTGGAVTVDTVTAQLMYEIGGPVYLGPDVSTRLDTMTVTQEATDRVAITGVTGEAPPETAKVCLNTVGGFRNSVEFLLTGLDIDEKAAWIREQMEAAFEAGTRPEVVEWVLDRTDVVDPPTEAAATSLLGLHVKDPQADPVGRAFSSAAIELALASYPGFSVTRPPAAGTPFGVYRPAFVPQTEVPHVVVMPDGERIEIAPPADVASVAELPPAPSGLATAHESVASGGAAGGSASDRSVKRVPLGKLVHARSGDKGGDANLGVWVPADHPRRDDAYAWLAGFLDEDAVRALLPEAAELELEIHPLPNLAAVNVVVHGLLGEGVSSSTRLDPQAKGLGEWFRARDADIPEEFL</sequence>
<feature type="domain" description="AtuA-like ferredoxin-fold" evidence="2">
    <location>
        <begin position="486"/>
        <end position="583"/>
    </location>
</feature>
<evidence type="ECO:0000313" key="4">
    <source>
        <dbReference type="Proteomes" id="UP000321571"/>
    </source>
</evidence>
<organism evidence="3 4">
    <name type="scientific">Aeromicrobium terrae</name>
    <dbReference type="NCBI Taxonomy" id="2498846"/>
    <lineage>
        <taxon>Bacteria</taxon>
        <taxon>Bacillati</taxon>
        <taxon>Actinomycetota</taxon>
        <taxon>Actinomycetes</taxon>
        <taxon>Propionibacteriales</taxon>
        <taxon>Nocardioidaceae</taxon>
        <taxon>Aeromicrobium</taxon>
    </lineage>
</organism>
<dbReference type="RefSeq" id="WP_147687308.1">
    <property type="nucleotide sequence ID" value="NZ_VDUX01000006.1"/>
</dbReference>
<dbReference type="Pfam" id="PF23544">
    <property type="entry name" value="AtuA_ferredoxin"/>
    <property type="match status" value="1"/>
</dbReference>
<dbReference type="PANTHER" id="PTHR47585:SF1">
    <property type="entry name" value="DUF1446 DOMAIN-CONTAINING PROTEIN"/>
    <property type="match status" value="1"/>
</dbReference>
<dbReference type="InterPro" id="IPR010839">
    <property type="entry name" value="AtuA_N"/>
</dbReference>
<dbReference type="PANTHER" id="PTHR47585">
    <property type="match status" value="1"/>
</dbReference>
<dbReference type="AlphaFoldDB" id="A0A5C8NFT5"/>
<evidence type="ECO:0000313" key="3">
    <source>
        <dbReference type="EMBL" id="TXL57783.1"/>
    </source>
</evidence>
<feature type="domain" description="Acyclic terpene utilisation N-terminal" evidence="1">
    <location>
        <begin position="15"/>
        <end position="433"/>
    </location>
</feature>
<keyword evidence="4" id="KW-1185">Reference proteome</keyword>
<dbReference type="Pfam" id="PF07287">
    <property type="entry name" value="AtuA"/>
    <property type="match status" value="1"/>
</dbReference>